<dbReference type="InterPro" id="IPR007867">
    <property type="entry name" value="GMC_OxRtase_C"/>
</dbReference>
<feature type="active site" description="Proton donor" evidence="7">
    <location>
        <position position="531"/>
    </location>
</feature>
<accession>A0A4Q9N1H0</accession>
<comment type="cofactor">
    <cofactor evidence="1 8">
        <name>FAD</name>
        <dbReference type="ChEBI" id="CHEBI:57692"/>
    </cofactor>
</comment>
<dbReference type="GO" id="GO:0050660">
    <property type="term" value="F:flavin adenine dinucleotide binding"/>
    <property type="evidence" value="ECO:0007669"/>
    <property type="project" value="InterPro"/>
</dbReference>
<evidence type="ECO:0000256" key="6">
    <source>
        <dbReference type="ARBA" id="ARBA00023002"/>
    </source>
</evidence>
<dbReference type="Pfam" id="PF05199">
    <property type="entry name" value="GMC_oxred_C"/>
    <property type="match status" value="1"/>
</dbReference>
<dbReference type="AlphaFoldDB" id="A0A4Q9N1H0"/>
<gene>
    <name evidence="10" type="ORF">BD311DRAFT_793947</name>
</gene>
<feature type="active site" description="Proton acceptor" evidence="7">
    <location>
        <position position="574"/>
    </location>
</feature>
<evidence type="ECO:0000256" key="4">
    <source>
        <dbReference type="ARBA" id="ARBA00022729"/>
    </source>
</evidence>
<evidence type="ECO:0000256" key="5">
    <source>
        <dbReference type="ARBA" id="ARBA00022827"/>
    </source>
</evidence>
<feature type="binding site" evidence="8">
    <location>
        <begin position="575"/>
        <end position="576"/>
    </location>
    <ligand>
        <name>FAD</name>
        <dbReference type="ChEBI" id="CHEBI:57692"/>
    </ligand>
</feature>
<dbReference type="EMBL" id="ML143389">
    <property type="protein sequence ID" value="TBU34309.1"/>
    <property type="molecule type" value="Genomic_DNA"/>
</dbReference>
<evidence type="ECO:0000256" key="3">
    <source>
        <dbReference type="ARBA" id="ARBA00022630"/>
    </source>
</evidence>
<keyword evidence="3" id="KW-0285">Flavoprotein</keyword>
<dbReference type="InterPro" id="IPR000172">
    <property type="entry name" value="GMC_OxRdtase_N"/>
</dbReference>
<feature type="binding site" evidence="8">
    <location>
        <position position="244"/>
    </location>
    <ligand>
        <name>FAD</name>
        <dbReference type="ChEBI" id="CHEBI:57692"/>
    </ligand>
</feature>
<proteinExistence type="inferred from homology"/>
<sequence length="596" mass="64506">MSNFLTTLDQVSGKSFDYVIVGGGTAGLVLAARLSEDPSKSVLVLEAGGAHLDDPMTYLPASYGKYFGNKEYDWAFMTVPQKHAENTSFYWPRGKGLGGSSAANFYLWTRPEVEDINAWERLGNPGWNWENFLKYSIKCEKFIPPSAEVAQSERLTYDAKVHGTDGPIVLGWPNLRPGWDVALQDTLESLGVPRLVEPQGGDRVGFGMDLATVDPRTNRRVSSVAYLEQAGSRPNLKILVNAPVARILSAPGEGFTANGVQFLFDGQTHNALTTASGEVILSAGALKSPQILELSGIGDSKVLGALGIETKVDLPAVGTNVQDHLFAGVAYELKEPEKYNTIDPLLDPTFAEEQLKLYAEGKGLLTLGIVGIGMAPLQALSDRYAEIEGNAPTGGDFPGLAEQRVEQIARLKEGAANAEFVTIPGFYSFPNPPAPGKKHVSLCTTLNRPFSRGTIHAASLDPLDPPAIDPHYFEEDIDRLTYIEQVKFVRKVAQTEPFKSILGREVNPGPDVQSDEDISLWLKKYLTTVHHTSSSCSMLPKDKGGVVDQELKVYGTKGLRVVDLSVVPLIPSAHPQSIVYAIAEQAADIIKGTSEA</sequence>
<organism evidence="10">
    <name type="scientific">Dichomitus squalens</name>
    <dbReference type="NCBI Taxonomy" id="114155"/>
    <lineage>
        <taxon>Eukaryota</taxon>
        <taxon>Fungi</taxon>
        <taxon>Dikarya</taxon>
        <taxon>Basidiomycota</taxon>
        <taxon>Agaricomycotina</taxon>
        <taxon>Agaricomycetes</taxon>
        <taxon>Polyporales</taxon>
        <taxon>Polyporaceae</taxon>
        <taxon>Dichomitus</taxon>
    </lineage>
</organism>
<dbReference type="GO" id="GO:0016614">
    <property type="term" value="F:oxidoreductase activity, acting on CH-OH group of donors"/>
    <property type="evidence" value="ECO:0007669"/>
    <property type="project" value="InterPro"/>
</dbReference>
<dbReference type="InterPro" id="IPR036188">
    <property type="entry name" value="FAD/NAD-bd_sf"/>
</dbReference>
<dbReference type="SUPFAM" id="SSF54373">
    <property type="entry name" value="FAD-linked reductases, C-terminal domain"/>
    <property type="match status" value="1"/>
</dbReference>
<dbReference type="PIRSF" id="PIRSF000137">
    <property type="entry name" value="Alcohol_oxidase"/>
    <property type="match status" value="1"/>
</dbReference>
<dbReference type="PANTHER" id="PTHR11552:SF201">
    <property type="entry name" value="GLUCOSE-METHANOL-CHOLINE OXIDOREDUCTASE N-TERMINAL DOMAIN-CONTAINING PROTEIN"/>
    <property type="match status" value="1"/>
</dbReference>
<evidence type="ECO:0000256" key="1">
    <source>
        <dbReference type="ARBA" id="ARBA00001974"/>
    </source>
</evidence>
<feature type="domain" description="Glucose-methanol-choline oxidoreductase N-terminal" evidence="9">
    <location>
        <begin position="284"/>
        <end position="298"/>
    </location>
</feature>
<dbReference type="Gene3D" id="3.30.560.10">
    <property type="entry name" value="Glucose Oxidase, domain 3"/>
    <property type="match status" value="1"/>
</dbReference>
<evidence type="ECO:0000256" key="7">
    <source>
        <dbReference type="PIRSR" id="PIRSR000137-1"/>
    </source>
</evidence>
<reference evidence="10" key="1">
    <citation type="submission" date="2019-01" db="EMBL/GenBank/DDBJ databases">
        <title>Draft genome sequences of three monokaryotic isolates of the white-rot basidiomycete fungus Dichomitus squalens.</title>
        <authorList>
            <consortium name="DOE Joint Genome Institute"/>
            <person name="Lopez S.C."/>
            <person name="Andreopoulos B."/>
            <person name="Pangilinan J."/>
            <person name="Lipzen A."/>
            <person name="Riley R."/>
            <person name="Ahrendt S."/>
            <person name="Ng V."/>
            <person name="Barry K."/>
            <person name="Daum C."/>
            <person name="Grigoriev I.V."/>
            <person name="Hilden K.S."/>
            <person name="Makela M.R."/>
            <person name="de Vries R.P."/>
        </authorList>
    </citation>
    <scope>NUCLEOTIDE SEQUENCE [LARGE SCALE GENOMIC DNA]</scope>
    <source>
        <strain evidence="10">OM18370.1</strain>
    </source>
</reference>
<comment type="similarity">
    <text evidence="2">Belongs to the GMC oxidoreductase family.</text>
</comment>
<dbReference type="PROSITE" id="PS00624">
    <property type="entry name" value="GMC_OXRED_2"/>
    <property type="match status" value="1"/>
</dbReference>
<dbReference type="PANTHER" id="PTHR11552">
    <property type="entry name" value="GLUCOSE-METHANOL-CHOLINE GMC OXIDOREDUCTASE"/>
    <property type="match status" value="1"/>
</dbReference>
<evidence type="ECO:0000256" key="2">
    <source>
        <dbReference type="ARBA" id="ARBA00010790"/>
    </source>
</evidence>
<keyword evidence="4" id="KW-0732">Signal</keyword>
<evidence type="ECO:0000259" key="9">
    <source>
        <dbReference type="PROSITE" id="PS00624"/>
    </source>
</evidence>
<dbReference type="InterPro" id="IPR012132">
    <property type="entry name" value="GMC_OxRdtase"/>
</dbReference>
<name>A0A4Q9N1H0_9APHY</name>
<keyword evidence="6" id="KW-0560">Oxidoreductase</keyword>
<dbReference type="Gene3D" id="3.50.50.60">
    <property type="entry name" value="FAD/NAD(P)-binding domain"/>
    <property type="match status" value="1"/>
</dbReference>
<protein>
    <submittedName>
        <fullName evidence="10">GMC oxidoreductase</fullName>
    </submittedName>
</protein>
<dbReference type="Proteomes" id="UP000292957">
    <property type="component" value="Unassembled WGS sequence"/>
</dbReference>
<evidence type="ECO:0000313" key="10">
    <source>
        <dbReference type="EMBL" id="TBU34309.1"/>
    </source>
</evidence>
<dbReference type="OrthoDB" id="269227at2759"/>
<evidence type="ECO:0000256" key="8">
    <source>
        <dbReference type="PIRSR" id="PIRSR000137-2"/>
    </source>
</evidence>
<dbReference type="SUPFAM" id="SSF51905">
    <property type="entry name" value="FAD/NAD(P)-binding domain"/>
    <property type="match status" value="1"/>
</dbReference>
<keyword evidence="5 8" id="KW-0274">FAD</keyword>
<dbReference type="OMA" id="CELICAQ"/>
<dbReference type="Pfam" id="PF00732">
    <property type="entry name" value="GMC_oxred_N"/>
    <property type="match status" value="1"/>
</dbReference>